<keyword evidence="3" id="KW-1185">Reference proteome</keyword>
<dbReference type="RefSeq" id="WP_125971139.1">
    <property type="nucleotide sequence ID" value="NZ_CP034433.1"/>
</dbReference>
<reference evidence="2 3" key="1">
    <citation type="submission" date="2018-12" db="EMBL/GenBank/DDBJ databases">
        <title>Complete genome sequence of Iodobacter sp. H11R3.</title>
        <authorList>
            <person name="Bae J.-W."/>
        </authorList>
    </citation>
    <scope>NUCLEOTIDE SEQUENCE [LARGE SCALE GENOMIC DNA]</scope>
    <source>
        <strain evidence="2 3">H11R3</strain>
    </source>
</reference>
<dbReference type="EMBL" id="CP034433">
    <property type="protein sequence ID" value="AZN35164.1"/>
    <property type="molecule type" value="Genomic_DNA"/>
</dbReference>
<dbReference type="Proteomes" id="UP000282438">
    <property type="component" value="Chromosome"/>
</dbReference>
<feature type="region of interest" description="Disordered" evidence="1">
    <location>
        <begin position="1"/>
        <end position="36"/>
    </location>
</feature>
<dbReference type="KEGG" id="iod:EJO50_00880"/>
<feature type="compositionally biased region" description="Polar residues" evidence="1">
    <location>
        <begin position="8"/>
        <end position="23"/>
    </location>
</feature>
<dbReference type="PANTHER" id="PTHR39431">
    <property type="entry name" value="FRPA/C-RELATED PROTEIN"/>
    <property type="match status" value="1"/>
</dbReference>
<feature type="region of interest" description="Disordered" evidence="1">
    <location>
        <begin position="90"/>
        <end position="115"/>
    </location>
</feature>
<protein>
    <submittedName>
        <fullName evidence="2">Uncharacterized protein</fullName>
    </submittedName>
</protein>
<sequence>MRIEQSDLKLTSHQASSSESWKSLQIAEGSASADPSQAPFSAFFNQELSALASVLPQTDARQEEAIQAMDKSQTQRFQSLWEMLFGNHNSSQPTAACPDQSTVAAPGADSPVTPRPQPITLQVLAVEHNKTTESCSFNASGKVCLQDGSTRQFDVAYQHEQSHESTKIAGAQWLTLKDPLVIDMGPATTRFRQQSVDFDLDNDGKKESMRLPDASLLFLDRNHNNVADNGSELFGPQSDNGFGDLARLDEDHNGWIDEGDTAYKDLKLWQSDDQPAGRVQTLTEAGVGAIATASVQTEYELREEDKVLGQIRASGIWLGEHGGAGSVRQIDLATQPIAENIMNQQHNPA</sequence>
<evidence type="ECO:0000256" key="1">
    <source>
        <dbReference type="SAM" id="MobiDB-lite"/>
    </source>
</evidence>
<evidence type="ECO:0000313" key="3">
    <source>
        <dbReference type="Proteomes" id="UP000282438"/>
    </source>
</evidence>
<dbReference type="PANTHER" id="PTHR39431:SF1">
    <property type="entry name" value="FRPA_C-RELATED PROTEIN"/>
    <property type="match status" value="1"/>
</dbReference>
<feature type="compositionally biased region" description="Polar residues" evidence="1">
    <location>
        <begin position="90"/>
        <end position="103"/>
    </location>
</feature>
<proteinExistence type="predicted"/>
<dbReference type="OrthoDB" id="9773411at2"/>
<organism evidence="2 3">
    <name type="scientific">Iodobacter ciconiae</name>
    <dbReference type="NCBI Taxonomy" id="2496266"/>
    <lineage>
        <taxon>Bacteria</taxon>
        <taxon>Pseudomonadati</taxon>
        <taxon>Pseudomonadota</taxon>
        <taxon>Betaproteobacteria</taxon>
        <taxon>Neisseriales</taxon>
        <taxon>Chitinibacteraceae</taxon>
        <taxon>Iodobacter</taxon>
    </lineage>
</organism>
<name>A0A3S8ZNU3_9NEIS</name>
<evidence type="ECO:0000313" key="2">
    <source>
        <dbReference type="EMBL" id="AZN35164.1"/>
    </source>
</evidence>
<gene>
    <name evidence="2" type="ORF">EJO50_00880</name>
</gene>
<dbReference type="AlphaFoldDB" id="A0A3S8ZNU3"/>
<accession>A0A3S8ZNU3</accession>